<reference evidence="10" key="1">
    <citation type="journal article" date="2019" name="Int. J. Syst. Evol. Microbiol.">
        <title>The Global Catalogue of Microorganisms (GCM) 10K type strain sequencing project: providing services to taxonomists for standard genome sequencing and annotation.</title>
        <authorList>
            <consortium name="The Broad Institute Genomics Platform"/>
            <consortium name="The Broad Institute Genome Sequencing Center for Infectious Disease"/>
            <person name="Wu L."/>
            <person name="Ma J."/>
        </authorList>
    </citation>
    <scope>NUCLEOTIDE SEQUENCE [LARGE SCALE GENOMIC DNA]</scope>
    <source>
        <strain evidence="10">KCTC 22245</strain>
    </source>
</reference>
<evidence type="ECO:0000256" key="5">
    <source>
        <dbReference type="ARBA" id="ARBA00022989"/>
    </source>
</evidence>
<dbReference type="EMBL" id="JBHRVA010000002">
    <property type="protein sequence ID" value="MFC3301728.1"/>
    <property type="molecule type" value="Genomic_DNA"/>
</dbReference>
<comment type="subcellular location">
    <subcellularLocation>
        <location evidence="1">Membrane</location>
        <topology evidence="1">Multi-pass membrane protein</topology>
    </subcellularLocation>
</comment>
<dbReference type="Pfam" id="PF01694">
    <property type="entry name" value="Rhomboid"/>
    <property type="match status" value="1"/>
</dbReference>
<feature type="transmembrane region" description="Helical" evidence="7">
    <location>
        <begin position="199"/>
        <end position="221"/>
    </location>
</feature>
<accession>A0ABV7M8N9</accession>
<dbReference type="SUPFAM" id="SSF144091">
    <property type="entry name" value="Rhomboid-like"/>
    <property type="match status" value="1"/>
</dbReference>
<evidence type="ECO:0000256" key="7">
    <source>
        <dbReference type="SAM" id="Phobius"/>
    </source>
</evidence>
<sequence>MSERPSAIRRNRGFGGSTPFRGGPIFNLPVPIGGIVTWTIIAYFASFWVKSPFGPGPLFSTFAFVPVEFLVRIEQGQVALAIIPLFTHMFLHGNLAHLLLNMLWLVVFGSGVARRLCVEGVPPADRTHNVLVFMAFYIACGIAGGLTHFAFHPYDSTPMIGASGAISGLMAGTLRFALRLFAPMGAEYGRLAPIWARPVLVASMVYIGLNLATGIVSAFGVREASQIAWEAHIGGFLFGLIAFPLFDRMAKRPPLPFGFS</sequence>
<protein>
    <submittedName>
        <fullName evidence="9">Rhomboid family intramembrane serine protease</fullName>
        <ecNumber evidence="9">3.4.21.-</ecNumber>
    </submittedName>
</protein>
<evidence type="ECO:0000313" key="10">
    <source>
        <dbReference type="Proteomes" id="UP001595607"/>
    </source>
</evidence>
<dbReference type="InterPro" id="IPR022764">
    <property type="entry name" value="Peptidase_S54_rhomboid_dom"/>
</dbReference>
<dbReference type="InterPro" id="IPR050925">
    <property type="entry name" value="Rhomboid_protease_S54"/>
</dbReference>
<evidence type="ECO:0000256" key="3">
    <source>
        <dbReference type="ARBA" id="ARBA00022692"/>
    </source>
</evidence>
<keyword evidence="6 7" id="KW-0472">Membrane</keyword>
<evidence type="ECO:0000256" key="4">
    <source>
        <dbReference type="ARBA" id="ARBA00022801"/>
    </source>
</evidence>
<gene>
    <name evidence="9" type="ORF">ACFONP_03180</name>
</gene>
<comment type="similarity">
    <text evidence="2">Belongs to the peptidase S54 family.</text>
</comment>
<feature type="transmembrane region" description="Helical" evidence="7">
    <location>
        <begin position="95"/>
        <end position="118"/>
    </location>
</feature>
<name>A0ABV7M8N9_9PROT</name>
<feature type="transmembrane region" description="Helical" evidence="7">
    <location>
        <begin position="130"/>
        <end position="151"/>
    </location>
</feature>
<dbReference type="GO" id="GO:0006508">
    <property type="term" value="P:proteolysis"/>
    <property type="evidence" value="ECO:0007669"/>
    <property type="project" value="UniProtKB-KW"/>
</dbReference>
<dbReference type="Proteomes" id="UP001595607">
    <property type="component" value="Unassembled WGS sequence"/>
</dbReference>
<evidence type="ECO:0000313" key="9">
    <source>
        <dbReference type="EMBL" id="MFC3301728.1"/>
    </source>
</evidence>
<dbReference type="PANTHER" id="PTHR43731:SF14">
    <property type="entry name" value="PRESENILIN-ASSOCIATED RHOMBOID-LIKE PROTEIN, MITOCHONDRIAL"/>
    <property type="match status" value="1"/>
</dbReference>
<keyword evidence="5 7" id="KW-1133">Transmembrane helix</keyword>
<dbReference type="Gene3D" id="1.20.1540.10">
    <property type="entry name" value="Rhomboid-like"/>
    <property type="match status" value="1"/>
</dbReference>
<dbReference type="PANTHER" id="PTHR43731">
    <property type="entry name" value="RHOMBOID PROTEASE"/>
    <property type="match status" value="1"/>
</dbReference>
<keyword evidence="9" id="KW-0645">Protease</keyword>
<feature type="transmembrane region" description="Helical" evidence="7">
    <location>
        <begin position="227"/>
        <end position="246"/>
    </location>
</feature>
<keyword evidence="4 9" id="KW-0378">Hydrolase</keyword>
<feature type="domain" description="Peptidase S54 rhomboid" evidence="8">
    <location>
        <begin position="84"/>
        <end position="242"/>
    </location>
</feature>
<feature type="transmembrane region" description="Helical" evidence="7">
    <location>
        <begin position="157"/>
        <end position="178"/>
    </location>
</feature>
<evidence type="ECO:0000256" key="6">
    <source>
        <dbReference type="ARBA" id="ARBA00023136"/>
    </source>
</evidence>
<dbReference type="EC" id="3.4.21.-" evidence="9"/>
<organism evidence="9 10">
    <name type="scientific">Parvularcula lutaonensis</name>
    <dbReference type="NCBI Taxonomy" id="491923"/>
    <lineage>
        <taxon>Bacteria</taxon>
        <taxon>Pseudomonadati</taxon>
        <taxon>Pseudomonadota</taxon>
        <taxon>Alphaproteobacteria</taxon>
        <taxon>Parvularculales</taxon>
        <taxon>Parvularculaceae</taxon>
        <taxon>Parvularcula</taxon>
    </lineage>
</organism>
<dbReference type="RefSeq" id="WP_189573285.1">
    <property type="nucleotide sequence ID" value="NZ_BMXU01000001.1"/>
</dbReference>
<dbReference type="GO" id="GO:0008233">
    <property type="term" value="F:peptidase activity"/>
    <property type="evidence" value="ECO:0007669"/>
    <property type="project" value="UniProtKB-KW"/>
</dbReference>
<feature type="transmembrane region" description="Helical" evidence="7">
    <location>
        <begin position="28"/>
        <end position="49"/>
    </location>
</feature>
<evidence type="ECO:0000256" key="1">
    <source>
        <dbReference type="ARBA" id="ARBA00004141"/>
    </source>
</evidence>
<comment type="caution">
    <text evidence="9">The sequence shown here is derived from an EMBL/GenBank/DDBJ whole genome shotgun (WGS) entry which is preliminary data.</text>
</comment>
<evidence type="ECO:0000256" key="2">
    <source>
        <dbReference type="ARBA" id="ARBA00009045"/>
    </source>
</evidence>
<evidence type="ECO:0000259" key="8">
    <source>
        <dbReference type="Pfam" id="PF01694"/>
    </source>
</evidence>
<keyword evidence="3 7" id="KW-0812">Transmembrane</keyword>
<dbReference type="InterPro" id="IPR035952">
    <property type="entry name" value="Rhomboid-like_sf"/>
</dbReference>
<keyword evidence="10" id="KW-1185">Reference proteome</keyword>
<proteinExistence type="inferred from homology"/>